<dbReference type="PROSITE" id="PS50181">
    <property type="entry name" value="FBOX"/>
    <property type="match status" value="1"/>
</dbReference>
<keyword evidence="3" id="KW-1185">Reference proteome</keyword>
<dbReference type="RefSeq" id="XP_037166081.1">
    <property type="nucleotide sequence ID" value="XM_037306957.1"/>
</dbReference>
<dbReference type="Proteomes" id="UP000578531">
    <property type="component" value="Unassembled WGS sequence"/>
</dbReference>
<proteinExistence type="predicted"/>
<evidence type="ECO:0000259" key="1">
    <source>
        <dbReference type="PROSITE" id="PS50181"/>
    </source>
</evidence>
<evidence type="ECO:0000313" key="3">
    <source>
        <dbReference type="Proteomes" id="UP000578531"/>
    </source>
</evidence>
<dbReference type="SUPFAM" id="SSF81383">
    <property type="entry name" value="F-box domain"/>
    <property type="match status" value="1"/>
</dbReference>
<dbReference type="Pfam" id="PF00646">
    <property type="entry name" value="F-box"/>
    <property type="match status" value="1"/>
</dbReference>
<evidence type="ECO:0000313" key="2">
    <source>
        <dbReference type="EMBL" id="KAF6236748.1"/>
    </source>
</evidence>
<reference evidence="2 3" key="1">
    <citation type="journal article" date="2020" name="Genomics">
        <title>Complete, high-quality genomes from long-read metagenomic sequencing of two wolf lichen thalli reveals enigmatic genome architecture.</title>
        <authorList>
            <person name="McKenzie S.K."/>
            <person name="Walston R.F."/>
            <person name="Allen J.L."/>
        </authorList>
    </citation>
    <scope>NUCLEOTIDE SEQUENCE [LARGE SCALE GENOMIC DNA]</scope>
    <source>
        <strain evidence="2">WasteWater2</strain>
    </source>
</reference>
<feature type="domain" description="F-box" evidence="1">
    <location>
        <begin position="42"/>
        <end position="90"/>
    </location>
</feature>
<sequence length="149" mass="16795">MLGDGEMYNDAGWPFPFISHLHGQNSILLRRKPIHVQQLAIMTRFLDLPEELILGVITFIPLEDLENFAQTCPRIHSVAGSALEKHWLLIRHYSTLENEGAVRSRRYSKRYSSILRWAGTSGTSALATQEATRGTSTPNTVQKTLSFLS</sequence>
<dbReference type="InterPro" id="IPR036047">
    <property type="entry name" value="F-box-like_dom_sf"/>
</dbReference>
<accession>A0A8H6FXT8</accession>
<dbReference type="GeneID" id="59286703"/>
<organism evidence="2 3">
    <name type="scientific">Letharia columbiana</name>
    <dbReference type="NCBI Taxonomy" id="112416"/>
    <lineage>
        <taxon>Eukaryota</taxon>
        <taxon>Fungi</taxon>
        <taxon>Dikarya</taxon>
        <taxon>Ascomycota</taxon>
        <taxon>Pezizomycotina</taxon>
        <taxon>Lecanoromycetes</taxon>
        <taxon>OSLEUM clade</taxon>
        <taxon>Lecanoromycetidae</taxon>
        <taxon>Lecanorales</taxon>
        <taxon>Lecanorineae</taxon>
        <taxon>Parmeliaceae</taxon>
        <taxon>Letharia</taxon>
    </lineage>
</organism>
<comment type="caution">
    <text evidence="2">The sequence shown here is derived from an EMBL/GenBank/DDBJ whole genome shotgun (WGS) entry which is preliminary data.</text>
</comment>
<gene>
    <name evidence="2" type="ORF">HO173_005039</name>
</gene>
<dbReference type="AlphaFoldDB" id="A0A8H6FXT8"/>
<dbReference type="InterPro" id="IPR001810">
    <property type="entry name" value="F-box_dom"/>
</dbReference>
<protein>
    <recommendedName>
        <fullName evidence="1">F-box domain-containing protein</fullName>
    </recommendedName>
</protein>
<dbReference type="EMBL" id="JACCJC010000017">
    <property type="protein sequence ID" value="KAF6236748.1"/>
    <property type="molecule type" value="Genomic_DNA"/>
</dbReference>
<name>A0A8H6FXT8_9LECA</name>
<dbReference type="OrthoDB" id="5425556at2759"/>